<dbReference type="STRING" id="1481914.JCM19241_5868"/>
<keyword evidence="2" id="KW-0067">ATP-binding</keyword>
<dbReference type="EMBL" id="BBSC01000007">
    <property type="protein sequence ID" value="GAM76972.1"/>
    <property type="molecule type" value="Genomic_DNA"/>
</dbReference>
<dbReference type="GO" id="GO:0016887">
    <property type="term" value="F:ATP hydrolysis activity"/>
    <property type="evidence" value="ECO:0007669"/>
    <property type="project" value="InterPro"/>
</dbReference>
<name>A0A0B8QIU9_9VIBR</name>
<dbReference type="PANTHER" id="PTHR12169">
    <property type="entry name" value="ATPASE N2B"/>
    <property type="match status" value="1"/>
</dbReference>
<protein>
    <submittedName>
        <fullName evidence="3">ATPase</fullName>
    </submittedName>
</protein>
<dbReference type="PANTHER" id="PTHR12169:SF6">
    <property type="entry name" value="AFG1-LIKE ATPASE"/>
    <property type="match status" value="1"/>
</dbReference>
<reference evidence="3 4" key="2">
    <citation type="submission" date="2015-01" db="EMBL/GenBank/DDBJ databases">
        <authorList>
            <consortium name="NBRP consortium"/>
            <person name="Sawabe T."/>
            <person name="Meirelles P."/>
            <person name="Feng G."/>
            <person name="Sayaka M."/>
            <person name="Hattori M."/>
            <person name="Ohkuma M."/>
        </authorList>
    </citation>
    <scope>NUCLEOTIDE SEQUENCE [LARGE SCALE GENOMIC DNA]</scope>
    <source>
        <strain evidence="4">JCM 19241</strain>
    </source>
</reference>
<sequence length="110" mass="12610">MSDITDAMLLGTLFQALFARNIMLVATSNIPPHLLYRNGLQRARFLPAIELIEKNCVIHELDSENDFRMRTLEQAELYHHPLDKVAGENLERYFKQLSAIEVEEGNAGIR</sequence>
<evidence type="ECO:0000256" key="2">
    <source>
        <dbReference type="ARBA" id="ARBA00022840"/>
    </source>
</evidence>
<evidence type="ECO:0000256" key="1">
    <source>
        <dbReference type="ARBA" id="ARBA00022741"/>
    </source>
</evidence>
<proteinExistence type="predicted"/>
<evidence type="ECO:0000313" key="3">
    <source>
        <dbReference type="EMBL" id="GAM76972.1"/>
    </source>
</evidence>
<organism evidence="3 4">
    <name type="scientific">Vibrio ishigakensis</name>
    <dbReference type="NCBI Taxonomy" id="1481914"/>
    <lineage>
        <taxon>Bacteria</taxon>
        <taxon>Pseudomonadati</taxon>
        <taxon>Pseudomonadota</taxon>
        <taxon>Gammaproteobacteria</taxon>
        <taxon>Vibrionales</taxon>
        <taxon>Vibrionaceae</taxon>
        <taxon>Vibrio</taxon>
    </lineage>
</organism>
<dbReference type="GO" id="GO:0005737">
    <property type="term" value="C:cytoplasm"/>
    <property type="evidence" value="ECO:0007669"/>
    <property type="project" value="TreeGrafter"/>
</dbReference>
<accession>A0A0B8QIU9</accession>
<dbReference type="GO" id="GO:0032153">
    <property type="term" value="C:cell division site"/>
    <property type="evidence" value="ECO:0007669"/>
    <property type="project" value="TreeGrafter"/>
</dbReference>
<dbReference type="GO" id="GO:0051301">
    <property type="term" value="P:cell division"/>
    <property type="evidence" value="ECO:0007669"/>
    <property type="project" value="TreeGrafter"/>
</dbReference>
<dbReference type="Pfam" id="PF03969">
    <property type="entry name" value="AFG1_ATPase"/>
    <property type="match status" value="1"/>
</dbReference>
<comment type="caution">
    <text evidence="3">The sequence shown here is derived from an EMBL/GenBank/DDBJ whole genome shotgun (WGS) entry which is preliminary data.</text>
</comment>
<reference evidence="3 4" key="1">
    <citation type="submission" date="2015-01" db="EMBL/GenBank/DDBJ databases">
        <title>Vibrio sp. C94 JCM 19241 whole genome shotgun sequence.</title>
        <authorList>
            <person name="Sawabe T."/>
            <person name="Meirelles P."/>
            <person name="Feng G."/>
            <person name="Sayaka M."/>
            <person name="Hattori M."/>
            <person name="Ohkuma M."/>
        </authorList>
    </citation>
    <scope>NUCLEOTIDE SEQUENCE [LARGE SCALE GENOMIC DNA]</scope>
    <source>
        <strain evidence="4">JCM 19241</strain>
    </source>
</reference>
<keyword evidence="1" id="KW-0547">Nucleotide-binding</keyword>
<dbReference type="Proteomes" id="UP000031666">
    <property type="component" value="Unassembled WGS sequence"/>
</dbReference>
<gene>
    <name evidence="3" type="ORF">JCM19241_5868</name>
</gene>
<evidence type="ECO:0000313" key="4">
    <source>
        <dbReference type="Proteomes" id="UP000031666"/>
    </source>
</evidence>
<dbReference type="GO" id="GO:0005524">
    <property type="term" value="F:ATP binding"/>
    <property type="evidence" value="ECO:0007669"/>
    <property type="project" value="UniProtKB-KW"/>
</dbReference>
<dbReference type="AlphaFoldDB" id="A0A0B8QIU9"/>
<dbReference type="InterPro" id="IPR005654">
    <property type="entry name" value="ATPase_AFG1-like"/>
</dbReference>